<name>A0ABQ5R0H6_9ACTN</name>
<sequence>MAFVHAKDTFISLAGNDLSAFCNTSELTRKADKHDLTTYGKDDHVYGGGLGDGEASMGGIYDNTAAGPRDIIEPLVGTVVTLIRRPEGTGSGLPQDSVSVLVEEYVETAPVADYVTWSVKLQLSDAVTSTNQA</sequence>
<evidence type="ECO:0000313" key="1">
    <source>
        <dbReference type="EMBL" id="GLI00309.1"/>
    </source>
</evidence>
<organism evidence="1 2">
    <name type="scientific">Phytohabitans aurantiacus</name>
    <dbReference type="NCBI Taxonomy" id="3016789"/>
    <lineage>
        <taxon>Bacteria</taxon>
        <taxon>Bacillati</taxon>
        <taxon>Actinomycetota</taxon>
        <taxon>Actinomycetes</taxon>
        <taxon>Micromonosporales</taxon>
        <taxon>Micromonosporaceae</taxon>
    </lineage>
</organism>
<dbReference type="EMBL" id="BSDI01000032">
    <property type="protein sequence ID" value="GLI00309.1"/>
    <property type="molecule type" value="Genomic_DNA"/>
</dbReference>
<accession>A0ABQ5R0H6</accession>
<keyword evidence="2" id="KW-1185">Reference proteome</keyword>
<dbReference type="RefSeq" id="WP_281900532.1">
    <property type="nucleotide sequence ID" value="NZ_BSDI01000032.1"/>
</dbReference>
<protein>
    <recommendedName>
        <fullName evidence="3">Tail tube protein</fullName>
    </recommendedName>
</protein>
<comment type="caution">
    <text evidence="1">The sequence shown here is derived from an EMBL/GenBank/DDBJ whole genome shotgun (WGS) entry which is preliminary data.</text>
</comment>
<evidence type="ECO:0008006" key="3">
    <source>
        <dbReference type="Google" id="ProtNLM"/>
    </source>
</evidence>
<evidence type="ECO:0000313" key="2">
    <source>
        <dbReference type="Proteomes" id="UP001144280"/>
    </source>
</evidence>
<gene>
    <name evidence="1" type="ORF">Pa4123_55850</name>
</gene>
<dbReference type="Proteomes" id="UP001144280">
    <property type="component" value="Unassembled WGS sequence"/>
</dbReference>
<reference evidence="1" key="1">
    <citation type="submission" date="2022-12" db="EMBL/GenBank/DDBJ databases">
        <title>New Phytohabitans aurantiacus sp. RD004123 nov., an actinomycete isolated from soil.</title>
        <authorList>
            <person name="Triningsih D.W."/>
            <person name="Harunari E."/>
            <person name="Igarashi Y."/>
        </authorList>
    </citation>
    <scope>NUCLEOTIDE SEQUENCE</scope>
    <source>
        <strain evidence="1">RD004123</strain>
    </source>
</reference>
<proteinExistence type="predicted"/>